<evidence type="ECO:0000256" key="1">
    <source>
        <dbReference type="ARBA" id="ARBA00004141"/>
    </source>
</evidence>
<dbReference type="Proteomes" id="UP001219518">
    <property type="component" value="Unassembled WGS sequence"/>
</dbReference>
<keyword evidence="10 12" id="KW-0739">Sodium transport</keyword>
<keyword evidence="4 12" id="KW-0894">Sodium channel</keyword>
<comment type="subcellular location">
    <subcellularLocation>
        <location evidence="1">Membrane</location>
        <topology evidence="1">Multi-pass membrane protein</topology>
    </subcellularLocation>
</comment>
<organism evidence="14 15">
    <name type="scientific">Frankliniella fusca</name>
    <dbReference type="NCBI Taxonomy" id="407009"/>
    <lineage>
        <taxon>Eukaryota</taxon>
        <taxon>Metazoa</taxon>
        <taxon>Ecdysozoa</taxon>
        <taxon>Arthropoda</taxon>
        <taxon>Hexapoda</taxon>
        <taxon>Insecta</taxon>
        <taxon>Pterygota</taxon>
        <taxon>Neoptera</taxon>
        <taxon>Paraneoptera</taxon>
        <taxon>Thysanoptera</taxon>
        <taxon>Terebrantia</taxon>
        <taxon>Thripoidea</taxon>
        <taxon>Thripidae</taxon>
        <taxon>Frankliniella</taxon>
    </lineage>
</organism>
<evidence type="ECO:0000256" key="6">
    <source>
        <dbReference type="ARBA" id="ARBA00022989"/>
    </source>
</evidence>
<reference evidence="14" key="2">
    <citation type="journal article" date="2023" name="BMC Genomics">
        <title>Pest status, molecular evolution, and epigenetic factors derived from the genome assembly of Frankliniella fusca, a thysanopteran phytovirus vector.</title>
        <authorList>
            <person name="Catto M.A."/>
            <person name="Labadie P.E."/>
            <person name="Jacobson A.L."/>
            <person name="Kennedy G.G."/>
            <person name="Srinivasan R."/>
            <person name="Hunt B.G."/>
        </authorList>
    </citation>
    <scope>NUCLEOTIDE SEQUENCE</scope>
    <source>
        <strain evidence="14">PL_HMW_Pooled</strain>
    </source>
</reference>
<evidence type="ECO:0000256" key="2">
    <source>
        <dbReference type="ARBA" id="ARBA00007193"/>
    </source>
</evidence>
<evidence type="ECO:0000256" key="8">
    <source>
        <dbReference type="ARBA" id="ARBA00023065"/>
    </source>
</evidence>
<keyword evidence="9 13" id="KW-0472">Membrane</keyword>
<keyword evidence="6 13" id="KW-1133">Transmembrane helix</keyword>
<dbReference type="InterPro" id="IPR001873">
    <property type="entry name" value="ENaC"/>
</dbReference>
<keyword evidence="8 12" id="KW-0406">Ion transport</keyword>
<evidence type="ECO:0000313" key="15">
    <source>
        <dbReference type="Proteomes" id="UP001219518"/>
    </source>
</evidence>
<accession>A0AAE1GYV7</accession>
<evidence type="ECO:0000313" key="14">
    <source>
        <dbReference type="EMBL" id="KAK3911815.1"/>
    </source>
</evidence>
<keyword evidence="11 12" id="KW-0407">Ion channel</keyword>
<comment type="caution">
    <text evidence="14">The sequence shown here is derived from an EMBL/GenBank/DDBJ whole genome shotgun (WGS) entry which is preliminary data.</text>
</comment>
<dbReference type="Gene3D" id="1.10.287.770">
    <property type="entry name" value="YojJ-like"/>
    <property type="match status" value="1"/>
</dbReference>
<dbReference type="AlphaFoldDB" id="A0AAE1GYV7"/>
<protein>
    <submittedName>
        <fullName evidence="14">Pickpocket protein 28</fullName>
    </submittedName>
</protein>
<evidence type="ECO:0000256" key="7">
    <source>
        <dbReference type="ARBA" id="ARBA00023053"/>
    </source>
</evidence>
<dbReference type="EMBL" id="JAHWGI010000286">
    <property type="protein sequence ID" value="KAK3911815.1"/>
    <property type="molecule type" value="Genomic_DNA"/>
</dbReference>
<keyword evidence="15" id="KW-1185">Reference proteome</keyword>
<evidence type="ECO:0000256" key="11">
    <source>
        <dbReference type="ARBA" id="ARBA00023303"/>
    </source>
</evidence>
<dbReference type="Pfam" id="PF00858">
    <property type="entry name" value="ASC"/>
    <property type="match status" value="1"/>
</dbReference>
<evidence type="ECO:0000256" key="12">
    <source>
        <dbReference type="RuleBase" id="RU000679"/>
    </source>
</evidence>
<evidence type="ECO:0000256" key="5">
    <source>
        <dbReference type="ARBA" id="ARBA00022692"/>
    </source>
</evidence>
<comment type="similarity">
    <text evidence="2 12">Belongs to the amiloride-sensitive sodium channel (TC 1.A.6) family.</text>
</comment>
<sequence>MKDTTFTTIGRTESYSQPEFLADCGGLLCLFSGFSLITLVEAFFHLVVRWWCHTFRKRRLSRLNSIKIALY</sequence>
<feature type="transmembrane region" description="Helical" evidence="13">
    <location>
        <begin position="20"/>
        <end position="52"/>
    </location>
</feature>
<keyword evidence="7" id="KW-0915">Sodium</keyword>
<dbReference type="GO" id="GO:0005272">
    <property type="term" value="F:sodium channel activity"/>
    <property type="evidence" value="ECO:0007669"/>
    <property type="project" value="UniProtKB-KW"/>
</dbReference>
<reference evidence="14" key="1">
    <citation type="submission" date="2021-07" db="EMBL/GenBank/DDBJ databases">
        <authorList>
            <person name="Catto M.A."/>
            <person name="Jacobson A."/>
            <person name="Kennedy G."/>
            <person name="Labadie P."/>
            <person name="Hunt B.G."/>
            <person name="Srinivasan R."/>
        </authorList>
    </citation>
    <scope>NUCLEOTIDE SEQUENCE</scope>
    <source>
        <strain evidence="14">PL_HMW_Pooled</strain>
        <tissue evidence="14">Head</tissue>
    </source>
</reference>
<dbReference type="GO" id="GO:0016020">
    <property type="term" value="C:membrane"/>
    <property type="evidence" value="ECO:0007669"/>
    <property type="project" value="UniProtKB-SubCell"/>
</dbReference>
<evidence type="ECO:0000256" key="13">
    <source>
        <dbReference type="SAM" id="Phobius"/>
    </source>
</evidence>
<gene>
    <name evidence="14" type="ORF">KUF71_021476</name>
</gene>
<evidence type="ECO:0000256" key="3">
    <source>
        <dbReference type="ARBA" id="ARBA00022448"/>
    </source>
</evidence>
<evidence type="ECO:0000256" key="10">
    <source>
        <dbReference type="ARBA" id="ARBA00023201"/>
    </source>
</evidence>
<proteinExistence type="inferred from homology"/>
<keyword evidence="3 12" id="KW-0813">Transport</keyword>
<evidence type="ECO:0000256" key="9">
    <source>
        <dbReference type="ARBA" id="ARBA00023136"/>
    </source>
</evidence>
<evidence type="ECO:0000256" key="4">
    <source>
        <dbReference type="ARBA" id="ARBA00022461"/>
    </source>
</evidence>
<keyword evidence="5 12" id="KW-0812">Transmembrane</keyword>
<name>A0AAE1GYV7_9NEOP</name>